<dbReference type="SMART" id="SM00460">
    <property type="entry name" value="TGc"/>
    <property type="match status" value="1"/>
</dbReference>
<dbReference type="SUPFAM" id="SSF54001">
    <property type="entry name" value="Cysteine proteinases"/>
    <property type="match status" value="1"/>
</dbReference>
<proteinExistence type="predicted"/>
<dbReference type="InterPro" id="IPR002931">
    <property type="entry name" value="Transglutaminase-like"/>
</dbReference>
<feature type="domain" description="Transglutaminase-like" evidence="2">
    <location>
        <begin position="444"/>
        <end position="507"/>
    </location>
</feature>
<sequence>MQFLFPKTDHRIQKPHAKVLPWFLLGWASMAFCVGCDIPERAPLERPERASVSRTGQNNSTSGIGDEQTKQPKTTFMGEWQAWDAYYVGDEHVGYGHLTAKVEGDAPKQRVKFSFEDCLLVDRGKNGELTQRRLQSSSEELDGTLISYECELTVGPVVTRCTGMVEEDHFSVTKMRGNQRSAKKMDWDRDVRGLVAVEESLRRSPMNAEDERSFTMILPMQEKIGTVRMKCLGNSAVRSLDGTDHSLREISVQVDHGDGLRKYLVVWTSEEGEVLRAYNPELDLVTYRTDMRTATRGIAEAEESVALASVKMVNELDRADQTQRVGFKLVPLREPIDANASLVEPQPGQYVRSMDDGAWLVLVTRLDEAPKNGFVSAEFPVLDVDTTPNKIIDSRETMVRQIAQASSGTGQYDELELALELIGSINRMTQLNVTPTLFPRSSDVARNGQGDSTAYAVLLAGLLRTKGIPARVAFGYRYEEKSSPRLVYHAWTLGYVDGKWLPLDATTGGIAAADRITLATSNLSEANINQALVPILDFLGAYEVEVVPSAVRY</sequence>
<accession>A0A5C6DXZ4</accession>
<dbReference type="PANTHER" id="PTHR33490:SF6">
    <property type="entry name" value="SLL1049 PROTEIN"/>
    <property type="match status" value="1"/>
</dbReference>
<name>A0A5C6DXZ4_9BACT</name>
<feature type="region of interest" description="Disordered" evidence="1">
    <location>
        <begin position="45"/>
        <end position="71"/>
    </location>
</feature>
<gene>
    <name evidence="3" type="ORF">Poly41_06090</name>
</gene>
<reference evidence="3 4" key="1">
    <citation type="submission" date="2019-02" db="EMBL/GenBank/DDBJ databases">
        <title>Deep-cultivation of Planctomycetes and their phenomic and genomic characterization uncovers novel biology.</title>
        <authorList>
            <person name="Wiegand S."/>
            <person name="Jogler M."/>
            <person name="Boedeker C."/>
            <person name="Pinto D."/>
            <person name="Vollmers J."/>
            <person name="Rivas-Marin E."/>
            <person name="Kohn T."/>
            <person name="Peeters S.H."/>
            <person name="Heuer A."/>
            <person name="Rast P."/>
            <person name="Oberbeckmann S."/>
            <person name="Bunk B."/>
            <person name="Jeske O."/>
            <person name="Meyerdierks A."/>
            <person name="Storesund J.E."/>
            <person name="Kallscheuer N."/>
            <person name="Luecker S."/>
            <person name="Lage O.M."/>
            <person name="Pohl T."/>
            <person name="Merkel B.J."/>
            <person name="Hornburger P."/>
            <person name="Mueller R.-W."/>
            <person name="Bruemmer F."/>
            <person name="Labrenz M."/>
            <person name="Spormann A.M."/>
            <person name="Op Den Camp H."/>
            <person name="Overmann J."/>
            <person name="Amann R."/>
            <person name="Jetten M.S.M."/>
            <person name="Mascher T."/>
            <person name="Medema M.H."/>
            <person name="Devos D.P."/>
            <person name="Kaster A.-K."/>
            <person name="Ovreas L."/>
            <person name="Rohde M."/>
            <person name="Galperin M.Y."/>
            <person name="Jogler C."/>
        </authorList>
    </citation>
    <scope>NUCLEOTIDE SEQUENCE [LARGE SCALE GENOMIC DNA]</scope>
    <source>
        <strain evidence="3 4">Poly41</strain>
    </source>
</reference>
<evidence type="ECO:0000256" key="1">
    <source>
        <dbReference type="SAM" id="MobiDB-lite"/>
    </source>
</evidence>
<comment type="caution">
    <text evidence="3">The sequence shown here is derived from an EMBL/GenBank/DDBJ whole genome shotgun (WGS) entry which is preliminary data.</text>
</comment>
<organism evidence="3 4">
    <name type="scientific">Novipirellula artificiosorum</name>
    <dbReference type="NCBI Taxonomy" id="2528016"/>
    <lineage>
        <taxon>Bacteria</taxon>
        <taxon>Pseudomonadati</taxon>
        <taxon>Planctomycetota</taxon>
        <taxon>Planctomycetia</taxon>
        <taxon>Pirellulales</taxon>
        <taxon>Pirellulaceae</taxon>
        <taxon>Novipirellula</taxon>
    </lineage>
</organism>
<protein>
    <submittedName>
        <fullName evidence="3">Transglutaminase-like superfamily protein</fullName>
    </submittedName>
</protein>
<dbReference type="AlphaFoldDB" id="A0A5C6DXZ4"/>
<dbReference type="PANTHER" id="PTHR33490">
    <property type="entry name" value="BLR5614 PROTEIN-RELATED"/>
    <property type="match status" value="1"/>
</dbReference>
<dbReference type="InterPro" id="IPR038765">
    <property type="entry name" value="Papain-like_cys_pep_sf"/>
</dbReference>
<feature type="compositionally biased region" description="Polar residues" evidence="1">
    <location>
        <begin position="52"/>
        <end position="63"/>
    </location>
</feature>
<evidence type="ECO:0000259" key="2">
    <source>
        <dbReference type="SMART" id="SM00460"/>
    </source>
</evidence>
<evidence type="ECO:0000313" key="4">
    <source>
        <dbReference type="Proteomes" id="UP000319143"/>
    </source>
</evidence>
<keyword evidence="4" id="KW-1185">Reference proteome</keyword>
<dbReference type="Pfam" id="PF01841">
    <property type="entry name" value="Transglut_core"/>
    <property type="match status" value="1"/>
</dbReference>
<dbReference type="EMBL" id="SJPV01000001">
    <property type="protein sequence ID" value="TWU42313.1"/>
    <property type="molecule type" value="Genomic_DNA"/>
</dbReference>
<dbReference type="Gene3D" id="3.10.620.30">
    <property type="match status" value="1"/>
</dbReference>
<dbReference type="Proteomes" id="UP000319143">
    <property type="component" value="Unassembled WGS sequence"/>
</dbReference>
<evidence type="ECO:0000313" key="3">
    <source>
        <dbReference type="EMBL" id="TWU42313.1"/>
    </source>
</evidence>